<dbReference type="PANTHER" id="PTHR38011">
    <property type="entry name" value="DIHYDROFOLATE REDUCTASE FAMILY PROTEIN (AFU_ORTHOLOGUE AFUA_8G06820)"/>
    <property type="match status" value="1"/>
</dbReference>
<organism evidence="2 3">
    <name type="scientific">Planococcus dechangensis</name>
    <dbReference type="NCBI Taxonomy" id="1176255"/>
    <lineage>
        <taxon>Bacteria</taxon>
        <taxon>Bacillati</taxon>
        <taxon>Bacillota</taxon>
        <taxon>Bacilli</taxon>
        <taxon>Bacillales</taxon>
        <taxon>Caryophanaceae</taxon>
        <taxon>Planococcus</taxon>
    </lineage>
</organism>
<proteinExistence type="predicted"/>
<evidence type="ECO:0000313" key="3">
    <source>
        <dbReference type="Proteomes" id="UP001595932"/>
    </source>
</evidence>
<reference evidence="3" key="1">
    <citation type="journal article" date="2019" name="Int. J. Syst. Evol. Microbiol.">
        <title>The Global Catalogue of Microorganisms (GCM) 10K type strain sequencing project: providing services to taxonomists for standard genome sequencing and annotation.</title>
        <authorList>
            <consortium name="The Broad Institute Genomics Platform"/>
            <consortium name="The Broad Institute Genome Sequencing Center for Infectious Disease"/>
            <person name="Wu L."/>
            <person name="Ma J."/>
        </authorList>
    </citation>
    <scope>NUCLEOTIDE SEQUENCE [LARGE SCALE GENOMIC DNA]</scope>
    <source>
        <strain evidence="3">CGMCC 1.12151</strain>
    </source>
</reference>
<dbReference type="RefSeq" id="WP_377276196.1">
    <property type="nucleotide sequence ID" value="NZ_JBHSGL010000002.1"/>
</dbReference>
<gene>
    <name evidence="2" type="ORF">ACFO5U_01925</name>
</gene>
<evidence type="ECO:0000313" key="2">
    <source>
        <dbReference type="EMBL" id="MFC4711598.1"/>
    </source>
</evidence>
<dbReference type="InterPro" id="IPR002734">
    <property type="entry name" value="RibDG_C"/>
</dbReference>
<dbReference type="InterPro" id="IPR024072">
    <property type="entry name" value="DHFR-like_dom_sf"/>
</dbReference>
<feature type="domain" description="Bacterial bifunctional deaminase-reductase C-terminal" evidence="1">
    <location>
        <begin position="4"/>
        <end position="166"/>
    </location>
</feature>
<comment type="caution">
    <text evidence="2">The sequence shown here is derived from an EMBL/GenBank/DDBJ whole genome shotgun (WGS) entry which is preliminary data.</text>
</comment>
<dbReference type="Gene3D" id="3.40.430.10">
    <property type="entry name" value="Dihydrofolate Reductase, subunit A"/>
    <property type="match status" value="1"/>
</dbReference>
<dbReference type="Pfam" id="PF01872">
    <property type="entry name" value="RibD_C"/>
    <property type="match status" value="1"/>
</dbReference>
<dbReference type="SUPFAM" id="SSF53597">
    <property type="entry name" value="Dihydrofolate reductase-like"/>
    <property type="match status" value="1"/>
</dbReference>
<accession>A0ABV9MAB7</accession>
<dbReference type="PANTHER" id="PTHR38011:SF11">
    <property type="entry name" value="2,5-DIAMINO-6-RIBOSYLAMINO-4(3H)-PYRIMIDINONE 5'-PHOSPHATE REDUCTASE"/>
    <property type="match status" value="1"/>
</dbReference>
<evidence type="ECO:0000259" key="1">
    <source>
        <dbReference type="Pfam" id="PF01872"/>
    </source>
</evidence>
<sequence length="177" mass="20178">MDERKVVCYIATSLDGYIADVEETLDWLLHVEMDGDGGYGAFIETVDAVVLGRRTYEWVMDYENDNFPYVDQQSYVVTSRPEASKGRLTFTSEDPANLVKRLKQQAGNTIWPVGGSLLLDRLLQEDLVDEFIISVAPVTLGDGIPLFQKTQRRLDFTLESVTKHGQMAQMHYKRHRT</sequence>
<dbReference type="Proteomes" id="UP001595932">
    <property type="component" value="Unassembled WGS sequence"/>
</dbReference>
<dbReference type="EMBL" id="JBHSGL010000002">
    <property type="protein sequence ID" value="MFC4711598.1"/>
    <property type="molecule type" value="Genomic_DNA"/>
</dbReference>
<name>A0ABV9MAB7_9BACL</name>
<dbReference type="InterPro" id="IPR050765">
    <property type="entry name" value="Riboflavin_Biosynth_HTPR"/>
</dbReference>
<keyword evidence="3" id="KW-1185">Reference proteome</keyword>
<protein>
    <submittedName>
        <fullName evidence="2">Dihydrofolate reductase family protein</fullName>
    </submittedName>
</protein>